<protein>
    <submittedName>
        <fullName evidence="1">Uncharacterized protein</fullName>
    </submittedName>
</protein>
<evidence type="ECO:0000313" key="2">
    <source>
        <dbReference type="Proteomes" id="UP000184498"/>
    </source>
</evidence>
<dbReference type="AlphaFoldDB" id="A0A1M6NBU1"/>
<organism evidence="1 2">
    <name type="scientific">Epilithonimonas mollis</name>
    <dbReference type="NCBI Taxonomy" id="216903"/>
    <lineage>
        <taxon>Bacteria</taxon>
        <taxon>Pseudomonadati</taxon>
        <taxon>Bacteroidota</taxon>
        <taxon>Flavobacteriia</taxon>
        <taxon>Flavobacteriales</taxon>
        <taxon>Weeksellaceae</taxon>
        <taxon>Chryseobacterium group</taxon>
        <taxon>Epilithonimonas</taxon>
    </lineage>
</organism>
<dbReference type="OrthoDB" id="1438662at2"/>
<dbReference type="EMBL" id="FRAM01000001">
    <property type="protein sequence ID" value="SHJ93142.1"/>
    <property type="molecule type" value="Genomic_DNA"/>
</dbReference>
<accession>A0A1M6NBU1</accession>
<proteinExistence type="predicted"/>
<evidence type="ECO:0000313" key="1">
    <source>
        <dbReference type="EMBL" id="SHJ93142.1"/>
    </source>
</evidence>
<dbReference type="RefSeq" id="WP_072996106.1">
    <property type="nucleotide sequence ID" value="NZ_FRAM01000001.1"/>
</dbReference>
<keyword evidence="2" id="KW-1185">Reference proteome</keyword>
<dbReference type="Proteomes" id="UP000184498">
    <property type="component" value="Unassembled WGS sequence"/>
</dbReference>
<dbReference type="STRING" id="216903.SAMN05444371_0322"/>
<sequence length="220" mass="25837">MITIKEFSRKYDLDIIPVSYEDLTLGKCVWDAGVFGKPKFSHGSMPDYAFSTFVSAGLMSLEDADDTLNRFRAQPLRKAAFFNVNIDIETSVAVDLELDDATRLKNEVKSDKIVKFTFSDIRYKEIEFKERFMMDEKLDRIKQNHWKEYDQDLRRAYLVTQLYYGTIKVYIKKEFENQLNLTTKGFTLKGDVTSDSILEYEFNNSDLPFSMRLSRIKHFN</sequence>
<name>A0A1M6NBU1_9FLAO</name>
<gene>
    <name evidence="1" type="ORF">SAMN05444371_0322</name>
</gene>
<reference evidence="2" key="1">
    <citation type="submission" date="2016-11" db="EMBL/GenBank/DDBJ databases">
        <authorList>
            <person name="Varghese N."/>
            <person name="Submissions S."/>
        </authorList>
    </citation>
    <scope>NUCLEOTIDE SEQUENCE [LARGE SCALE GENOMIC DNA]</scope>
    <source>
        <strain evidence="2">DSM 18016</strain>
    </source>
</reference>